<comment type="subcellular location">
    <subcellularLocation>
        <location evidence="1">Cell membrane</location>
        <topology evidence="1">Multi-pass membrane protein</topology>
    </subcellularLocation>
</comment>
<feature type="domain" description="Copper resistance protein D" evidence="7">
    <location>
        <begin position="169"/>
        <end position="266"/>
    </location>
</feature>
<dbReference type="EMBL" id="JABFCX010000003">
    <property type="protein sequence ID" value="NNU17062.1"/>
    <property type="molecule type" value="Genomic_DNA"/>
</dbReference>
<dbReference type="PANTHER" id="PTHR34820:SF4">
    <property type="entry name" value="INNER MEMBRANE PROTEIN YEBZ"/>
    <property type="match status" value="1"/>
</dbReference>
<feature type="transmembrane region" description="Helical" evidence="6">
    <location>
        <begin position="175"/>
        <end position="194"/>
    </location>
</feature>
<reference evidence="8 9" key="1">
    <citation type="submission" date="2020-05" db="EMBL/GenBank/DDBJ databases">
        <title>Parvularcula mediterraneae sp. nov., isolated from polypropylene straw from shallow seawater of the seashore of Laganas in Zakynthos island, Greece.</title>
        <authorList>
            <person name="Szabo I."/>
            <person name="Al-Omari J."/>
            <person name="Rado J."/>
            <person name="Szerdahelyi G.S."/>
        </authorList>
    </citation>
    <scope>NUCLEOTIDE SEQUENCE [LARGE SCALE GENOMIC DNA]</scope>
    <source>
        <strain evidence="8 9">ZS-1/3</strain>
    </source>
</reference>
<evidence type="ECO:0000256" key="1">
    <source>
        <dbReference type="ARBA" id="ARBA00004651"/>
    </source>
</evidence>
<feature type="transmembrane region" description="Helical" evidence="6">
    <location>
        <begin position="6"/>
        <end position="26"/>
    </location>
</feature>
<dbReference type="RefSeq" id="WP_173200118.1">
    <property type="nucleotide sequence ID" value="NZ_JABFCX010000003.1"/>
</dbReference>
<dbReference type="AlphaFoldDB" id="A0A7Y3W676"/>
<dbReference type="InterPro" id="IPR032694">
    <property type="entry name" value="CopC/D"/>
</dbReference>
<keyword evidence="2" id="KW-1003">Cell membrane</keyword>
<name>A0A7Y3W676_9PROT</name>
<evidence type="ECO:0000256" key="2">
    <source>
        <dbReference type="ARBA" id="ARBA00022475"/>
    </source>
</evidence>
<feature type="transmembrane region" description="Helical" evidence="6">
    <location>
        <begin position="206"/>
        <end position="226"/>
    </location>
</feature>
<evidence type="ECO:0000256" key="6">
    <source>
        <dbReference type="SAM" id="Phobius"/>
    </source>
</evidence>
<sequence length="275" mass="28810">MALCALLVLTKTSLYGTILLAAGIALHRQLGIAHNTKPLVPLGVMVLTAVLLRFVLMTVQLSGGLGEPVDWSMAPFIWQAGRAQILVFLIGGCGLVLTRFFSFPQLTLGSAAVLVIGFGLGGHTQGIDDPFLSPLMVIIHVGLAAFWIAAPWTLFPRAGAPPGDLSARLVRFSAIAVWAVPAAFLLGLGLLLRLAGGLEAVFATGYGQLLLLKLFLAVGALGLGAYNKRVVTERILAAPEAGTKLLRRVLASEAVLFGLVLVVVSLATTMTGPDR</sequence>
<accession>A0A7Y3W676</accession>
<feature type="transmembrane region" description="Helical" evidence="6">
    <location>
        <begin position="76"/>
        <end position="97"/>
    </location>
</feature>
<protein>
    <recommendedName>
        <fullName evidence="7">Copper resistance protein D domain-containing protein</fullName>
    </recommendedName>
</protein>
<evidence type="ECO:0000313" key="9">
    <source>
        <dbReference type="Proteomes" id="UP000536835"/>
    </source>
</evidence>
<evidence type="ECO:0000256" key="3">
    <source>
        <dbReference type="ARBA" id="ARBA00022692"/>
    </source>
</evidence>
<keyword evidence="4 6" id="KW-1133">Transmembrane helix</keyword>
<evidence type="ECO:0000256" key="4">
    <source>
        <dbReference type="ARBA" id="ARBA00022989"/>
    </source>
</evidence>
<keyword evidence="9" id="KW-1185">Reference proteome</keyword>
<feature type="transmembrane region" description="Helical" evidence="6">
    <location>
        <begin position="38"/>
        <end position="56"/>
    </location>
</feature>
<comment type="caution">
    <text evidence="8">The sequence shown here is derived from an EMBL/GenBank/DDBJ whole genome shotgun (WGS) entry which is preliminary data.</text>
</comment>
<dbReference type="PANTHER" id="PTHR34820">
    <property type="entry name" value="INNER MEMBRANE PROTEIN YEBZ"/>
    <property type="match status" value="1"/>
</dbReference>
<dbReference type="InterPro" id="IPR008457">
    <property type="entry name" value="Cu-R_CopD_dom"/>
</dbReference>
<evidence type="ECO:0000259" key="7">
    <source>
        <dbReference type="Pfam" id="PF05425"/>
    </source>
</evidence>
<keyword evidence="5 6" id="KW-0472">Membrane</keyword>
<keyword evidence="3 6" id="KW-0812">Transmembrane</keyword>
<dbReference type="GO" id="GO:0005886">
    <property type="term" value="C:plasma membrane"/>
    <property type="evidence" value="ECO:0007669"/>
    <property type="project" value="UniProtKB-SubCell"/>
</dbReference>
<gene>
    <name evidence="8" type="ORF">HK107_12090</name>
</gene>
<dbReference type="GO" id="GO:0006825">
    <property type="term" value="P:copper ion transport"/>
    <property type="evidence" value="ECO:0007669"/>
    <property type="project" value="InterPro"/>
</dbReference>
<evidence type="ECO:0000256" key="5">
    <source>
        <dbReference type="ARBA" id="ARBA00023136"/>
    </source>
</evidence>
<proteinExistence type="predicted"/>
<dbReference type="Proteomes" id="UP000536835">
    <property type="component" value="Unassembled WGS sequence"/>
</dbReference>
<evidence type="ECO:0000313" key="8">
    <source>
        <dbReference type="EMBL" id="NNU17062.1"/>
    </source>
</evidence>
<organism evidence="8 9">
    <name type="scientific">Parvularcula mediterranea</name>
    <dbReference type="NCBI Taxonomy" id="2732508"/>
    <lineage>
        <taxon>Bacteria</taxon>
        <taxon>Pseudomonadati</taxon>
        <taxon>Pseudomonadota</taxon>
        <taxon>Alphaproteobacteria</taxon>
        <taxon>Parvularculales</taxon>
        <taxon>Parvularculaceae</taxon>
        <taxon>Parvularcula</taxon>
    </lineage>
</organism>
<feature type="transmembrane region" description="Helical" evidence="6">
    <location>
        <begin position="106"/>
        <end position="125"/>
    </location>
</feature>
<feature type="transmembrane region" description="Helical" evidence="6">
    <location>
        <begin position="254"/>
        <end position="272"/>
    </location>
</feature>
<dbReference type="Pfam" id="PF05425">
    <property type="entry name" value="CopD"/>
    <property type="match status" value="1"/>
</dbReference>
<feature type="transmembrane region" description="Helical" evidence="6">
    <location>
        <begin position="131"/>
        <end position="155"/>
    </location>
</feature>